<keyword evidence="3" id="KW-1185">Reference proteome</keyword>
<feature type="compositionally biased region" description="Pro residues" evidence="1">
    <location>
        <begin position="1"/>
        <end position="10"/>
    </location>
</feature>
<feature type="compositionally biased region" description="Acidic residues" evidence="1">
    <location>
        <begin position="14"/>
        <end position="28"/>
    </location>
</feature>
<reference evidence="2 3" key="1">
    <citation type="submission" date="2017-02" db="EMBL/GenBank/DDBJ databases">
        <authorList>
            <person name="Peterson S.W."/>
        </authorList>
    </citation>
    <scope>NUCLEOTIDE SEQUENCE [LARGE SCALE GENOMIC DNA]</scope>
    <source>
        <strain evidence="2 3">LMG 22410</strain>
    </source>
</reference>
<gene>
    <name evidence="2" type="ORF">CZ674_02985</name>
</gene>
<dbReference type="EMBL" id="FUHU01000020">
    <property type="protein sequence ID" value="SJM52042.1"/>
    <property type="molecule type" value="Genomic_DNA"/>
</dbReference>
<name>A0A1R4F8B0_9MICO</name>
<evidence type="ECO:0000256" key="1">
    <source>
        <dbReference type="SAM" id="MobiDB-lite"/>
    </source>
</evidence>
<organism evidence="2 3">
    <name type="scientific">Agrococcus casei LMG 22410</name>
    <dbReference type="NCBI Taxonomy" id="1255656"/>
    <lineage>
        <taxon>Bacteria</taxon>
        <taxon>Bacillati</taxon>
        <taxon>Actinomycetota</taxon>
        <taxon>Actinomycetes</taxon>
        <taxon>Micrococcales</taxon>
        <taxon>Microbacteriaceae</taxon>
        <taxon>Agrococcus</taxon>
    </lineage>
</organism>
<accession>A0A1R4F8B0</accession>
<evidence type="ECO:0000313" key="2">
    <source>
        <dbReference type="EMBL" id="SJM52042.1"/>
    </source>
</evidence>
<proteinExistence type="predicted"/>
<protein>
    <submittedName>
        <fullName evidence="2">Uncharacterized protein</fullName>
    </submittedName>
</protein>
<feature type="region of interest" description="Disordered" evidence="1">
    <location>
        <begin position="1"/>
        <end position="43"/>
    </location>
</feature>
<dbReference type="Proteomes" id="UP000195787">
    <property type="component" value="Unassembled WGS sequence"/>
</dbReference>
<evidence type="ECO:0000313" key="3">
    <source>
        <dbReference type="Proteomes" id="UP000195787"/>
    </source>
</evidence>
<sequence length="202" mass="21736">MITAPPPTLAPSPTEDETPAPEFDDVDTSDWREAAAQDGRGSLKVPPGWGWNWEYQTPAGVPAGQYLDIVHLTVDGNEMITLQDSQNPPAQCSGDGEAVLLDSAELPADSAFSYVAIALPGDDGVQFAAGVIETDRIESDTCGVSFFIQDELPYMVATTALLPDPELDGKWEFESLDAARDYLGEDEFEVIRASLLSFQPPA</sequence>
<dbReference type="AlphaFoldDB" id="A0A1R4F8B0"/>